<accession>A0A069QFJ6</accession>
<sequence length="160" mass="18831">MKINIALIILFSQIHFMGVSAQKVTYIHFIHGPLMGNKENDYVAIEMSSKSKDTIFYEAGKKHKRKPQNQYSRYFYTLEKDTIISYSRSSYNVSVKDEKGEVKYGRLPLDYMLHVEFADGTNRNFLICPLYPIDNKNLHGRDLYWNNLRMLLKTCFPKTE</sequence>
<dbReference type="Proteomes" id="UP000027442">
    <property type="component" value="Unassembled WGS sequence"/>
</dbReference>
<protein>
    <submittedName>
        <fullName evidence="1">Uncharacterized protein</fullName>
    </submittedName>
</protein>
<dbReference type="PATRIC" id="fig|1122985.7.peg.3330"/>
<dbReference type="EMBL" id="JNGW01000140">
    <property type="protein sequence ID" value="KDR50774.1"/>
    <property type="molecule type" value="Genomic_DNA"/>
</dbReference>
<dbReference type="RefSeq" id="WP_033404227.1">
    <property type="nucleotide sequence ID" value="NZ_KB899215.1"/>
</dbReference>
<name>A0A069QFJ6_HOYLO</name>
<reference evidence="1 2" key="1">
    <citation type="submission" date="2013-08" db="EMBL/GenBank/DDBJ databases">
        <authorList>
            <person name="Weinstock G."/>
            <person name="Sodergren E."/>
            <person name="Wylie T."/>
            <person name="Fulton L."/>
            <person name="Fulton R."/>
            <person name="Fronick C."/>
            <person name="O'Laughlin M."/>
            <person name="Godfrey J."/>
            <person name="Miner T."/>
            <person name="Herter B."/>
            <person name="Appelbaum E."/>
            <person name="Cordes M."/>
            <person name="Lek S."/>
            <person name="Wollam A."/>
            <person name="Pepin K.H."/>
            <person name="Palsikar V.B."/>
            <person name="Mitreva M."/>
            <person name="Wilson R.K."/>
        </authorList>
    </citation>
    <scope>NUCLEOTIDE SEQUENCE [LARGE SCALE GENOMIC DNA]</scope>
    <source>
        <strain evidence="1 2">ATCC 15930</strain>
    </source>
</reference>
<dbReference type="HOGENOM" id="CLU_1650587_0_0_10"/>
<organism evidence="1 2">
    <name type="scientific">Hoylesella loescheii DSM 19665 = JCM 12249 = ATCC 15930</name>
    <dbReference type="NCBI Taxonomy" id="1122985"/>
    <lineage>
        <taxon>Bacteria</taxon>
        <taxon>Pseudomonadati</taxon>
        <taxon>Bacteroidota</taxon>
        <taxon>Bacteroidia</taxon>
        <taxon>Bacteroidales</taxon>
        <taxon>Prevotellaceae</taxon>
        <taxon>Hoylesella</taxon>
    </lineage>
</organism>
<evidence type="ECO:0000313" key="2">
    <source>
        <dbReference type="Proteomes" id="UP000027442"/>
    </source>
</evidence>
<dbReference type="AlphaFoldDB" id="A0A069QFJ6"/>
<gene>
    <name evidence="1" type="ORF">HMPREF1991_03216</name>
</gene>
<keyword evidence="2" id="KW-1185">Reference proteome</keyword>
<proteinExistence type="predicted"/>
<evidence type="ECO:0000313" key="1">
    <source>
        <dbReference type="EMBL" id="KDR50774.1"/>
    </source>
</evidence>
<comment type="caution">
    <text evidence="1">The sequence shown here is derived from an EMBL/GenBank/DDBJ whole genome shotgun (WGS) entry which is preliminary data.</text>
</comment>